<proteinExistence type="predicted"/>
<dbReference type="EMBL" id="JAPFCC010000001">
    <property type="protein sequence ID" value="MCW7551808.1"/>
    <property type="molecule type" value="Genomic_DNA"/>
</dbReference>
<evidence type="ECO:0000313" key="3">
    <source>
        <dbReference type="EMBL" id="MCW7552976.1"/>
    </source>
</evidence>
<dbReference type="RefSeq" id="WP_262566773.1">
    <property type="nucleotide sequence ID" value="NZ_JAPFCC010000001.1"/>
</dbReference>
<accession>A0ABT3MUC4</accession>
<dbReference type="Proteomes" id="UP001209854">
    <property type="component" value="Unassembled WGS sequence"/>
</dbReference>
<organism evidence="3 4">
    <name type="scientific">Endozoicomonas gorgoniicola</name>
    <dbReference type="NCBI Taxonomy" id="1234144"/>
    <lineage>
        <taxon>Bacteria</taxon>
        <taxon>Pseudomonadati</taxon>
        <taxon>Pseudomonadota</taxon>
        <taxon>Gammaproteobacteria</taxon>
        <taxon>Oceanospirillales</taxon>
        <taxon>Endozoicomonadaceae</taxon>
        <taxon>Endozoicomonas</taxon>
    </lineage>
</organism>
<dbReference type="EMBL" id="JAPFCC010000001">
    <property type="protein sequence ID" value="MCW7551769.1"/>
    <property type="molecule type" value="Genomic_DNA"/>
</dbReference>
<sequence>MLSGAISAPGFHKNKAAYKQFIVSEGNSSISRELSAAGELASLDIILRQGEQG</sequence>
<protein>
    <submittedName>
        <fullName evidence="3">Uncharacterized protein</fullName>
    </submittedName>
</protein>
<keyword evidence="4" id="KW-1185">Reference proteome</keyword>
<name>A0ABT3MUC4_9GAMM</name>
<evidence type="ECO:0000313" key="2">
    <source>
        <dbReference type="EMBL" id="MCW7551808.1"/>
    </source>
</evidence>
<comment type="caution">
    <text evidence="3">The sequence shown here is derived from an EMBL/GenBank/DDBJ whole genome shotgun (WGS) entry which is preliminary data.</text>
</comment>
<dbReference type="EMBL" id="JAPFCC010000001">
    <property type="protein sequence ID" value="MCW7552976.1"/>
    <property type="molecule type" value="Genomic_DNA"/>
</dbReference>
<reference evidence="3 4" key="1">
    <citation type="submission" date="2022-10" db="EMBL/GenBank/DDBJ databases">
        <title>High-quality genome sequences of two octocoral-associated bacteria, Endozoicomonas euniceicola EF212 and Endozoicomonas gorgoniicola PS125.</title>
        <authorList>
            <person name="Chiou Y.-J."/>
            <person name="Chen Y.-H."/>
        </authorList>
    </citation>
    <scope>NUCLEOTIDE SEQUENCE [LARGE SCALE GENOMIC DNA]</scope>
    <source>
        <strain evidence="3 4">PS125</strain>
    </source>
</reference>
<evidence type="ECO:0000313" key="1">
    <source>
        <dbReference type="EMBL" id="MCW7551769.1"/>
    </source>
</evidence>
<evidence type="ECO:0000313" key="4">
    <source>
        <dbReference type="Proteomes" id="UP001209854"/>
    </source>
</evidence>
<gene>
    <name evidence="1" type="ORF">NX722_03770</name>
    <name evidence="2" type="ORF">NX722_03965</name>
    <name evidence="3" type="ORF">NX722_10055</name>
</gene>